<dbReference type="InterPro" id="IPR043129">
    <property type="entry name" value="ATPase_NBD"/>
</dbReference>
<dbReference type="Gene3D" id="3.30.420.40">
    <property type="match status" value="1"/>
</dbReference>
<dbReference type="InterPro" id="IPR022496">
    <property type="entry name" value="T6A_TsaB"/>
</dbReference>
<gene>
    <name evidence="1" type="ORF">BV394_11260</name>
</gene>
<dbReference type="GO" id="GO:0002949">
    <property type="term" value="P:tRNA threonylcarbamoyladenosine modification"/>
    <property type="evidence" value="ECO:0007669"/>
    <property type="project" value="InterPro"/>
</dbReference>
<dbReference type="Proteomes" id="UP000187266">
    <property type="component" value="Chromosome"/>
</dbReference>
<accession>A0A1U7DK09</accession>
<evidence type="ECO:0000313" key="1">
    <source>
        <dbReference type="EMBL" id="APX90233.1"/>
    </source>
</evidence>
<dbReference type="NCBIfam" id="TIGR03725">
    <property type="entry name" value="T6A_YeaZ"/>
    <property type="match status" value="1"/>
</dbReference>
<name>A0A1U7DK09_9RHOB</name>
<evidence type="ECO:0000313" key="2">
    <source>
        <dbReference type="Proteomes" id="UP000187266"/>
    </source>
</evidence>
<dbReference type="InterPro" id="IPR000905">
    <property type="entry name" value="Gcp-like_dom"/>
</dbReference>
<dbReference type="PANTHER" id="PTHR11735">
    <property type="entry name" value="TRNA N6-ADENOSINE THREONYLCARBAMOYLTRANSFERASE"/>
    <property type="match status" value="1"/>
</dbReference>
<dbReference type="AlphaFoldDB" id="A0A1U7DK09"/>
<accession>A0A2M9D4Y8</accession>
<dbReference type="SUPFAM" id="SSF53067">
    <property type="entry name" value="Actin-like ATPase domain"/>
    <property type="match status" value="1"/>
</dbReference>
<dbReference type="STRING" id="1267768.BV394_11260"/>
<dbReference type="Pfam" id="PF00814">
    <property type="entry name" value="TsaD"/>
    <property type="match status" value="1"/>
</dbReference>
<dbReference type="RefSeq" id="WP_076980251.1">
    <property type="nucleotide sequence ID" value="NZ_CP019124.1"/>
</dbReference>
<sequence>MPPDLLTLAFDTSAAHCAAALLCGDRELASAHEEMRKGQTERLFPLLEEMLERGGANWADLDLLGVGIGPGNFTGIRISVSAARGLALSLGIKAVGISPLEAQAEGHAHPLLSLGAAHAGQVYAARVDRNAMATPALMAPEEALELAKAQDLPVCAAPPLVEGVTTAPGLHLLPSGPLAPAIARLAQRRADDAPERPAPLYVRPADAAPSRDTAPVILP</sequence>
<keyword evidence="2" id="KW-1185">Reference proteome</keyword>
<dbReference type="EMBL" id="CP019124">
    <property type="protein sequence ID" value="APX90233.1"/>
    <property type="molecule type" value="Genomic_DNA"/>
</dbReference>
<protein>
    <submittedName>
        <fullName evidence="1">tRNA (Adenosine(37)-N6)-threonylcarbamoyltransferase complex dimerization subunit type 1 TsaB</fullName>
    </submittedName>
</protein>
<organism evidence="1 2">
    <name type="scientific">Brevirhabdus pacifica</name>
    <dbReference type="NCBI Taxonomy" id="1267768"/>
    <lineage>
        <taxon>Bacteria</taxon>
        <taxon>Pseudomonadati</taxon>
        <taxon>Pseudomonadota</taxon>
        <taxon>Alphaproteobacteria</taxon>
        <taxon>Rhodobacterales</taxon>
        <taxon>Paracoccaceae</taxon>
        <taxon>Brevirhabdus</taxon>
    </lineage>
</organism>
<dbReference type="PANTHER" id="PTHR11735:SF11">
    <property type="entry name" value="TRNA THREONYLCARBAMOYLADENOSINE BIOSYNTHESIS PROTEIN TSAB"/>
    <property type="match status" value="1"/>
</dbReference>
<reference evidence="1 2" key="1">
    <citation type="submission" date="2017-01" db="EMBL/GenBank/DDBJ databases">
        <title>Genomic analysis of Xuhuaishuia manganoxidans DY6-4.</title>
        <authorList>
            <person name="Wang X."/>
        </authorList>
    </citation>
    <scope>NUCLEOTIDE SEQUENCE [LARGE SCALE GENOMIC DNA]</scope>
    <source>
        <strain evidence="1 2">DY6-4</strain>
    </source>
</reference>
<proteinExistence type="predicted"/>
<dbReference type="OrthoDB" id="9809995at2"/>
<dbReference type="GO" id="GO:0005829">
    <property type="term" value="C:cytosol"/>
    <property type="evidence" value="ECO:0007669"/>
    <property type="project" value="TreeGrafter"/>
</dbReference>